<accession>A0ABM7T6F7</accession>
<keyword evidence="2" id="KW-1185">Reference proteome</keyword>
<sequence>MKYLFWNANKEIINDYIVKLSVKNDYDMIILAEYGDDINDLLKKMQSNKIIMYKIMSNCKRIKILSKSKPNKIKHCNETEYYTIKILEVNKSEKQIIAAVHLPSKLYAEDEDRRIEISEIVSHIEKLECKYKTNNTIIVGDFNADPFEGCMTKITGLHSVSSKDVALKIKRTVKQREYNMFYNPMWNKFGDFQGVAGTYYYSGSTAEEIFWHIFDQVIIRPQLISRFEEEKLNIITQIEDDILVKNNTRIMVSDHLPIEFSVMEV</sequence>
<dbReference type="Proteomes" id="UP000824633">
    <property type="component" value="Chromosome"/>
</dbReference>
<evidence type="ECO:0000313" key="2">
    <source>
        <dbReference type="Proteomes" id="UP000824633"/>
    </source>
</evidence>
<dbReference type="Gene3D" id="3.60.10.10">
    <property type="entry name" value="Endonuclease/exonuclease/phosphatase"/>
    <property type="match status" value="1"/>
</dbReference>
<proteinExistence type="predicted"/>
<dbReference type="RefSeq" id="WP_224033243.1">
    <property type="nucleotide sequence ID" value="NZ_AP024849.1"/>
</dbReference>
<gene>
    <name evidence="1" type="ORF">psyc5s11_29100</name>
</gene>
<evidence type="ECO:0008006" key="3">
    <source>
        <dbReference type="Google" id="ProtNLM"/>
    </source>
</evidence>
<evidence type="ECO:0000313" key="1">
    <source>
        <dbReference type="EMBL" id="BCZ46843.1"/>
    </source>
</evidence>
<dbReference type="EMBL" id="AP024849">
    <property type="protein sequence ID" value="BCZ46843.1"/>
    <property type="molecule type" value="Genomic_DNA"/>
</dbReference>
<protein>
    <recommendedName>
        <fullName evidence="3">Endonuclease/exonuclease/phosphatase domain-containing protein</fullName>
    </recommendedName>
</protein>
<reference evidence="2" key="1">
    <citation type="submission" date="2021-07" db="EMBL/GenBank/DDBJ databases">
        <title>Complete genome sequencing of a Clostridium isolate.</title>
        <authorList>
            <person name="Ueki A."/>
            <person name="Tonouchi A."/>
        </authorList>
    </citation>
    <scope>NUCLEOTIDE SEQUENCE [LARGE SCALE GENOMIC DNA]</scope>
    <source>
        <strain evidence="2">C5S11</strain>
    </source>
</reference>
<name>A0ABM7T6F7_9CLOT</name>
<dbReference type="InterPro" id="IPR036691">
    <property type="entry name" value="Endo/exonu/phosph_ase_sf"/>
</dbReference>
<dbReference type="SUPFAM" id="SSF56219">
    <property type="entry name" value="DNase I-like"/>
    <property type="match status" value="1"/>
</dbReference>
<organism evidence="1 2">
    <name type="scientific">Clostridium gelidum</name>
    <dbReference type="NCBI Taxonomy" id="704125"/>
    <lineage>
        <taxon>Bacteria</taxon>
        <taxon>Bacillati</taxon>
        <taxon>Bacillota</taxon>
        <taxon>Clostridia</taxon>
        <taxon>Eubacteriales</taxon>
        <taxon>Clostridiaceae</taxon>
        <taxon>Clostridium</taxon>
    </lineage>
</organism>